<comment type="pathway">
    <text evidence="2">Amino-acid degradation; L-valine degradation.</text>
</comment>
<dbReference type="OrthoDB" id="16820at2759"/>
<accession>A0A835GXK9</accession>
<dbReference type="Proteomes" id="UP000631114">
    <property type="component" value="Unassembled WGS sequence"/>
</dbReference>
<dbReference type="EC" id="3.1.2.4" evidence="2"/>
<dbReference type="PANTHER" id="PTHR43176">
    <property type="entry name" value="3-HYDROXYISOBUTYRYL-COA HYDROLASE-RELATED"/>
    <property type="match status" value="1"/>
</dbReference>
<evidence type="ECO:0000313" key="4">
    <source>
        <dbReference type="EMBL" id="KAF9588739.1"/>
    </source>
</evidence>
<dbReference type="GO" id="GO:0006574">
    <property type="term" value="P:L-valine catabolic process"/>
    <property type="evidence" value="ECO:0007669"/>
    <property type="project" value="UniProtKB-UniRule"/>
</dbReference>
<protein>
    <recommendedName>
        <fullName evidence="2">3-hydroxyisobutyryl-CoA hydrolase</fullName>
        <shortName evidence="2">HIB-CoA hydrolase</shortName>
        <shortName evidence="2">HIBYL-CoA-H</shortName>
        <ecNumber evidence="2">3.1.2.4</ecNumber>
    </recommendedName>
    <alternativeName>
        <fullName evidence="2">3-hydroxyisobutyryl-coenzyme A hydrolase</fullName>
    </alternativeName>
</protein>
<comment type="caution">
    <text evidence="4">The sequence shown here is derived from an EMBL/GenBank/DDBJ whole genome shotgun (WGS) entry which is preliminary data.</text>
</comment>
<keyword evidence="1 2" id="KW-0378">Hydrolase</keyword>
<evidence type="ECO:0000256" key="2">
    <source>
        <dbReference type="RuleBase" id="RU369070"/>
    </source>
</evidence>
<dbReference type="InterPro" id="IPR045004">
    <property type="entry name" value="ECH_dom"/>
</dbReference>
<dbReference type="SUPFAM" id="SSF52096">
    <property type="entry name" value="ClpP/crotonase"/>
    <property type="match status" value="1"/>
</dbReference>
<dbReference type="PANTHER" id="PTHR43176:SF2">
    <property type="entry name" value="3-HYDROXYISOBUTYRYL-COA HYDROLASE-LIKE PROTEIN 5"/>
    <property type="match status" value="1"/>
</dbReference>
<feature type="domain" description="Enoyl-CoA hydratase/isomerase" evidence="3">
    <location>
        <begin position="50"/>
        <end position="229"/>
    </location>
</feature>
<sequence>MNPISAKVGAGHAFSAGGDLKMFYDGRNSCQLMVLFQVALANGIVIVVGERMGKSAGEYLALTGARLNGKELVAAGLATHFVPSENLLNLEKRLLELNSGDVHAVKSVIQEFSSDVSPDDGSILHKQAIIDKCFSKESVKEIIHFLKGLKRSSPTGLNITFRSIREGRKQTLAECLKNEFRLTINILRTTISSDVYEGIRALMIDTDSSPKWSPETLDEVTDDKVDLVFQPFEEELELHIPNTEASRWDGKFEHSAYPSLRAITGGMESLSIQPMQA</sequence>
<dbReference type="InterPro" id="IPR029045">
    <property type="entry name" value="ClpP/crotonase-like_dom_sf"/>
</dbReference>
<gene>
    <name evidence="4" type="ORF">IFM89_015176</name>
</gene>
<evidence type="ECO:0000259" key="3">
    <source>
        <dbReference type="Pfam" id="PF16113"/>
    </source>
</evidence>
<comment type="function">
    <text evidence="2">Hydrolyzes 3-hydroxyisobutyryl-CoA (HIBYL-CoA), a saline catabolite. Has high activity toward isobutyryl-CoA. Could be an isobutyryl-CoA dehydrogenase that functions in valine catabolism.</text>
</comment>
<dbReference type="EMBL" id="JADFTS010000009">
    <property type="protein sequence ID" value="KAF9588739.1"/>
    <property type="molecule type" value="Genomic_DNA"/>
</dbReference>
<keyword evidence="5" id="KW-1185">Reference proteome</keyword>
<comment type="similarity">
    <text evidence="2">Belongs to the enoyl-CoA hydratase/isomerase family.</text>
</comment>
<dbReference type="InterPro" id="IPR032259">
    <property type="entry name" value="HIBYL-CoA-H"/>
</dbReference>
<dbReference type="AlphaFoldDB" id="A0A835GXK9"/>
<reference evidence="4 5" key="1">
    <citation type="submission" date="2020-10" db="EMBL/GenBank/DDBJ databases">
        <title>The Coptis chinensis genome and diversification of protoberbering-type alkaloids.</title>
        <authorList>
            <person name="Wang B."/>
            <person name="Shu S."/>
            <person name="Song C."/>
            <person name="Liu Y."/>
        </authorList>
    </citation>
    <scope>NUCLEOTIDE SEQUENCE [LARGE SCALE GENOMIC DNA]</scope>
    <source>
        <strain evidence="4">HL-2020</strain>
        <tissue evidence="4">Leaf</tissue>
    </source>
</reference>
<comment type="catalytic activity">
    <reaction evidence="2">
        <text>3-hydroxy-2-methylpropanoyl-CoA + H2O = 3-hydroxy-2-methylpropanoate + CoA + H(+)</text>
        <dbReference type="Rhea" id="RHEA:20888"/>
        <dbReference type="ChEBI" id="CHEBI:11805"/>
        <dbReference type="ChEBI" id="CHEBI:15377"/>
        <dbReference type="ChEBI" id="CHEBI:15378"/>
        <dbReference type="ChEBI" id="CHEBI:57287"/>
        <dbReference type="ChEBI" id="CHEBI:57340"/>
        <dbReference type="EC" id="3.1.2.4"/>
    </reaction>
</comment>
<dbReference type="Gene3D" id="3.90.226.10">
    <property type="entry name" value="2-enoyl-CoA Hydratase, Chain A, domain 1"/>
    <property type="match status" value="1"/>
</dbReference>
<dbReference type="GO" id="GO:0003860">
    <property type="term" value="F:3-hydroxyisobutyryl-CoA hydrolase activity"/>
    <property type="evidence" value="ECO:0007669"/>
    <property type="project" value="UniProtKB-UniRule"/>
</dbReference>
<proteinExistence type="inferred from homology"/>
<dbReference type="Pfam" id="PF16113">
    <property type="entry name" value="ECH_2"/>
    <property type="match status" value="1"/>
</dbReference>
<evidence type="ECO:0000256" key="1">
    <source>
        <dbReference type="ARBA" id="ARBA00022801"/>
    </source>
</evidence>
<name>A0A835GXK9_9MAGN</name>
<organism evidence="4 5">
    <name type="scientific">Coptis chinensis</name>
    <dbReference type="NCBI Taxonomy" id="261450"/>
    <lineage>
        <taxon>Eukaryota</taxon>
        <taxon>Viridiplantae</taxon>
        <taxon>Streptophyta</taxon>
        <taxon>Embryophyta</taxon>
        <taxon>Tracheophyta</taxon>
        <taxon>Spermatophyta</taxon>
        <taxon>Magnoliopsida</taxon>
        <taxon>Ranunculales</taxon>
        <taxon>Ranunculaceae</taxon>
        <taxon>Coptidoideae</taxon>
        <taxon>Coptis</taxon>
    </lineage>
</organism>
<evidence type="ECO:0000313" key="5">
    <source>
        <dbReference type="Proteomes" id="UP000631114"/>
    </source>
</evidence>